<feature type="transmembrane region" description="Helical" evidence="1">
    <location>
        <begin position="283"/>
        <end position="301"/>
    </location>
</feature>
<dbReference type="InterPro" id="IPR002656">
    <property type="entry name" value="Acyl_transf_3_dom"/>
</dbReference>
<dbReference type="EMBL" id="WHJH01000002">
    <property type="protein sequence ID" value="NHZ88142.1"/>
    <property type="molecule type" value="Genomic_DNA"/>
</dbReference>
<feature type="transmembrane region" description="Helical" evidence="1">
    <location>
        <begin position="251"/>
        <end position="271"/>
    </location>
</feature>
<keyword evidence="1" id="KW-1133">Transmembrane helix</keyword>
<name>A0ABX0NMX3_9BURK</name>
<accession>A0ABX0NMX3</accession>
<dbReference type="RefSeq" id="WP_166870641.1">
    <property type="nucleotide sequence ID" value="NZ_WHJH01000002.1"/>
</dbReference>
<feature type="domain" description="Acyltransferase 3" evidence="2">
    <location>
        <begin position="11"/>
        <end position="335"/>
    </location>
</feature>
<feature type="transmembrane region" description="Helical" evidence="1">
    <location>
        <begin position="79"/>
        <end position="100"/>
    </location>
</feature>
<dbReference type="Pfam" id="PF01757">
    <property type="entry name" value="Acyl_transf_3"/>
    <property type="match status" value="1"/>
</dbReference>
<organism evidence="3 4">
    <name type="scientific">Massilia mucilaginosa</name>
    <dbReference type="NCBI Taxonomy" id="2609282"/>
    <lineage>
        <taxon>Bacteria</taxon>
        <taxon>Pseudomonadati</taxon>
        <taxon>Pseudomonadota</taxon>
        <taxon>Betaproteobacteria</taxon>
        <taxon>Burkholderiales</taxon>
        <taxon>Oxalobacteraceae</taxon>
        <taxon>Telluria group</taxon>
        <taxon>Massilia</taxon>
    </lineage>
</organism>
<feature type="transmembrane region" description="Helical" evidence="1">
    <location>
        <begin position="321"/>
        <end position="339"/>
    </location>
</feature>
<keyword evidence="3" id="KW-0808">Transferase</keyword>
<feature type="transmembrane region" description="Helical" evidence="1">
    <location>
        <begin position="191"/>
        <end position="214"/>
    </location>
</feature>
<dbReference type="PANTHER" id="PTHR23028">
    <property type="entry name" value="ACETYLTRANSFERASE"/>
    <property type="match status" value="1"/>
</dbReference>
<keyword evidence="4" id="KW-1185">Reference proteome</keyword>
<sequence length="372" mass="39782">MVTKEHYFHLLDGLRGVAALIVMWRHTGYFWGEWTIPQSYLAVDLFFVLSGVVVANAYEARLRGGLAPARFALLRLIRLYPLYLLGSLIGLIPVAAALLGLLPPSLATPLPLVLLAAALLLPLLSEPNLFPLNSPAWSLFFELGANLAYAAVLRYLGSALLAALMLASALGLALALQAAPGQGLHGGYSPATMYVGLCRVGYGFFAGVALLRYFNSGCRAPLRHGARAWLCGTLVLAGLLAVLLARPPAPLRPWFDLAAVTLAFPMLIYLAMGCRVSGRAARACALLGAISYPLYVLHVPLGRLVNGALVQLLAAPSPALMAMAGLVFAGVLLPLCWLLDQRVDAPLRRWLMRRSGIALQNSPWGSGDSPMR</sequence>
<evidence type="ECO:0000256" key="1">
    <source>
        <dbReference type="SAM" id="Phobius"/>
    </source>
</evidence>
<feature type="transmembrane region" description="Helical" evidence="1">
    <location>
        <begin position="159"/>
        <end position="179"/>
    </location>
</feature>
<protein>
    <submittedName>
        <fullName evidence="3">Acyltransferase family protein</fullName>
    </submittedName>
</protein>
<dbReference type="GO" id="GO:0016746">
    <property type="term" value="F:acyltransferase activity"/>
    <property type="evidence" value="ECO:0007669"/>
    <property type="project" value="UniProtKB-KW"/>
</dbReference>
<feature type="transmembrane region" description="Helical" evidence="1">
    <location>
        <begin position="7"/>
        <end position="27"/>
    </location>
</feature>
<dbReference type="PANTHER" id="PTHR23028:SF134">
    <property type="entry name" value="PUTATIVE (AFU_ORTHOLOGUE AFUA_4G08520)-RELATED"/>
    <property type="match status" value="1"/>
</dbReference>
<feature type="transmembrane region" description="Helical" evidence="1">
    <location>
        <begin position="39"/>
        <end position="58"/>
    </location>
</feature>
<feature type="transmembrane region" description="Helical" evidence="1">
    <location>
        <begin position="226"/>
        <end position="245"/>
    </location>
</feature>
<keyword evidence="1" id="KW-0812">Transmembrane</keyword>
<evidence type="ECO:0000259" key="2">
    <source>
        <dbReference type="Pfam" id="PF01757"/>
    </source>
</evidence>
<reference evidence="3 4" key="1">
    <citation type="submission" date="2019-10" db="EMBL/GenBank/DDBJ databases">
        <title>Taxonomy of Antarctic Massilia spp.: description of Massilia rubra sp. nov., Massilia aquatica sp. nov., Massilia mucilaginosa sp. nov., Massilia frigida sp. nov. isolated from streams, lakes and regoliths.</title>
        <authorList>
            <person name="Holochova P."/>
            <person name="Sedlacek I."/>
            <person name="Kralova S."/>
            <person name="Maslanova I."/>
            <person name="Busse H.-J."/>
            <person name="Stankova E."/>
            <person name="Vrbovska V."/>
            <person name="Kovarovic V."/>
            <person name="Bartak M."/>
            <person name="Svec P."/>
            <person name="Pantucek R."/>
        </authorList>
    </citation>
    <scope>NUCLEOTIDE SEQUENCE [LARGE SCALE GENOMIC DNA]</scope>
    <source>
        <strain evidence="3 4">CCM 8733</strain>
    </source>
</reference>
<dbReference type="InterPro" id="IPR050879">
    <property type="entry name" value="Acyltransferase_3"/>
</dbReference>
<gene>
    <name evidence="3" type="ORF">F2P45_03750</name>
</gene>
<keyword evidence="3" id="KW-0012">Acyltransferase</keyword>
<proteinExistence type="predicted"/>
<keyword evidence="1" id="KW-0472">Membrane</keyword>
<evidence type="ECO:0000313" key="4">
    <source>
        <dbReference type="Proteomes" id="UP000609726"/>
    </source>
</evidence>
<feature type="transmembrane region" description="Helical" evidence="1">
    <location>
        <begin position="106"/>
        <end position="124"/>
    </location>
</feature>
<evidence type="ECO:0000313" key="3">
    <source>
        <dbReference type="EMBL" id="NHZ88142.1"/>
    </source>
</evidence>
<comment type="caution">
    <text evidence="3">The sequence shown here is derived from an EMBL/GenBank/DDBJ whole genome shotgun (WGS) entry which is preliminary data.</text>
</comment>
<dbReference type="Proteomes" id="UP000609726">
    <property type="component" value="Unassembled WGS sequence"/>
</dbReference>